<keyword evidence="4" id="KW-1185">Reference proteome</keyword>
<dbReference type="AlphaFoldDB" id="A0A2P4RFL4"/>
<protein>
    <submittedName>
        <fullName evidence="3">Uncharacterized protein</fullName>
    </submittedName>
</protein>
<dbReference type="RefSeq" id="WP_009239659.1">
    <property type="nucleotide sequence ID" value="NZ_CABKQE010000001.1"/>
</dbReference>
<proteinExistence type="predicted"/>
<gene>
    <name evidence="3" type="ORF">DEE74_22970</name>
    <name evidence="2" type="ORF">R38712_04641</name>
</gene>
<reference evidence="3" key="1">
    <citation type="submission" date="2018-06" db="EMBL/GenBank/DDBJ databases">
        <authorList>
            <person name="O'Rourke A."/>
        </authorList>
    </citation>
    <scope>NUCLEOTIDE SEQUENCE</scope>
    <source>
        <strain evidence="3">132550021-3</strain>
    </source>
</reference>
<feature type="region of interest" description="Disordered" evidence="1">
    <location>
        <begin position="1"/>
        <end position="21"/>
    </location>
</feature>
<evidence type="ECO:0000313" key="4">
    <source>
        <dbReference type="Proteomes" id="UP001189303"/>
    </source>
</evidence>
<name>A0A2P4RFL4_RALPI</name>
<dbReference type="GeneID" id="61388735"/>
<dbReference type="Proteomes" id="UP001189303">
    <property type="component" value="Unassembled WGS sequence"/>
</dbReference>
<evidence type="ECO:0000256" key="1">
    <source>
        <dbReference type="SAM" id="MobiDB-lite"/>
    </source>
</evidence>
<reference evidence="2 4" key="2">
    <citation type="submission" date="2023-07" db="EMBL/GenBank/DDBJ databases">
        <authorList>
            <person name="Peeters C."/>
        </authorList>
    </citation>
    <scope>NUCLEOTIDE SEQUENCE [LARGE SCALE GENOMIC DNA]</scope>
    <source>
        <strain evidence="2 4">R-38712</strain>
    </source>
</reference>
<evidence type="ECO:0000313" key="5">
    <source>
        <dbReference type="Proteomes" id="UP001199322"/>
    </source>
</evidence>
<evidence type="ECO:0000313" key="3">
    <source>
        <dbReference type="EMBL" id="MBX3892734.1"/>
    </source>
</evidence>
<dbReference type="EMBL" id="CATWFT010000022">
    <property type="protein sequence ID" value="CAJ0731207.1"/>
    <property type="molecule type" value="Genomic_DNA"/>
</dbReference>
<sequence length="75" mass="8000">MSHCKVYGTKPDNGPGQLAAQAARDRVNQAHATWAVTLAYDSGSTTAVYTSAVASVDDLEKAFEAEFPQYTVVGY</sequence>
<comment type="caution">
    <text evidence="3">The sequence shown here is derived from an EMBL/GenBank/DDBJ whole genome shotgun (WGS) entry which is preliminary data.</text>
</comment>
<organism evidence="3 5">
    <name type="scientific">Ralstonia pickettii</name>
    <name type="common">Burkholderia pickettii</name>
    <dbReference type="NCBI Taxonomy" id="329"/>
    <lineage>
        <taxon>Bacteria</taxon>
        <taxon>Pseudomonadati</taxon>
        <taxon>Pseudomonadota</taxon>
        <taxon>Betaproteobacteria</taxon>
        <taxon>Burkholderiales</taxon>
        <taxon>Burkholderiaceae</taxon>
        <taxon>Ralstonia</taxon>
    </lineage>
</organism>
<accession>A0A2P4RFL4</accession>
<dbReference type="EMBL" id="QGBI01000028">
    <property type="protein sequence ID" value="MBX3892734.1"/>
    <property type="molecule type" value="Genomic_DNA"/>
</dbReference>
<evidence type="ECO:0000313" key="2">
    <source>
        <dbReference type="EMBL" id="CAJ0731207.1"/>
    </source>
</evidence>
<dbReference type="Proteomes" id="UP001199322">
    <property type="component" value="Unassembled WGS sequence"/>
</dbReference>